<keyword evidence="3" id="KW-1185">Reference proteome</keyword>
<evidence type="ECO:0000313" key="3">
    <source>
        <dbReference type="Proteomes" id="UP001234989"/>
    </source>
</evidence>
<dbReference type="EMBL" id="CP133618">
    <property type="protein sequence ID" value="WMV36929.1"/>
    <property type="molecule type" value="Genomic_DNA"/>
</dbReference>
<name>A0AAF0R5S9_SOLVR</name>
<feature type="compositionally biased region" description="Polar residues" evidence="1">
    <location>
        <begin position="20"/>
        <end position="31"/>
    </location>
</feature>
<dbReference type="Proteomes" id="UP001234989">
    <property type="component" value="Chromosome 7"/>
</dbReference>
<organism evidence="2 3">
    <name type="scientific">Solanum verrucosum</name>
    <dbReference type="NCBI Taxonomy" id="315347"/>
    <lineage>
        <taxon>Eukaryota</taxon>
        <taxon>Viridiplantae</taxon>
        <taxon>Streptophyta</taxon>
        <taxon>Embryophyta</taxon>
        <taxon>Tracheophyta</taxon>
        <taxon>Spermatophyta</taxon>
        <taxon>Magnoliopsida</taxon>
        <taxon>eudicotyledons</taxon>
        <taxon>Gunneridae</taxon>
        <taxon>Pentapetalae</taxon>
        <taxon>asterids</taxon>
        <taxon>lamiids</taxon>
        <taxon>Solanales</taxon>
        <taxon>Solanaceae</taxon>
        <taxon>Solanoideae</taxon>
        <taxon>Solaneae</taxon>
        <taxon>Solanum</taxon>
    </lineage>
</organism>
<accession>A0AAF0R5S9</accession>
<proteinExistence type="predicted"/>
<evidence type="ECO:0000313" key="2">
    <source>
        <dbReference type="EMBL" id="WMV36929.1"/>
    </source>
</evidence>
<evidence type="ECO:0000256" key="1">
    <source>
        <dbReference type="SAM" id="MobiDB-lite"/>
    </source>
</evidence>
<feature type="region of interest" description="Disordered" evidence="1">
    <location>
        <begin position="1"/>
        <end position="31"/>
    </location>
</feature>
<reference evidence="2" key="1">
    <citation type="submission" date="2023-08" db="EMBL/GenBank/DDBJ databases">
        <title>A de novo genome assembly of Solanum verrucosum Schlechtendal, a Mexican diploid species geographically isolated from the other diploid A-genome species in potato relatives.</title>
        <authorList>
            <person name="Hosaka K."/>
        </authorList>
    </citation>
    <scope>NUCLEOTIDE SEQUENCE</scope>
    <source>
        <tissue evidence="2">Young leaves</tissue>
    </source>
</reference>
<sequence length="31" mass="3546">MDRRRTHGLSCRSMVRVSKLPQNSARNSAKC</sequence>
<protein>
    <submittedName>
        <fullName evidence="2">Uncharacterized protein</fullName>
    </submittedName>
</protein>
<gene>
    <name evidence="2" type="ORF">MTR67_030314</name>
</gene>
<dbReference type="AlphaFoldDB" id="A0AAF0R5S9"/>